<dbReference type="RefSeq" id="WP_394834555.1">
    <property type="nucleotide sequence ID" value="NZ_CP089929.1"/>
</dbReference>
<dbReference type="Gene3D" id="3.40.50.410">
    <property type="entry name" value="von Willebrand factor, type A domain"/>
    <property type="match status" value="1"/>
</dbReference>
<proteinExistence type="predicted"/>
<dbReference type="PANTHER" id="PTHR10579">
    <property type="entry name" value="CALCIUM-ACTIVATED CHLORIDE CHANNEL REGULATOR"/>
    <property type="match status" value="1"/>
</dbReference>
<dbReference type="SUPFAM" id="SSF53300">
    <property type="entry name" value="vWA-like"/>
    <property type="match status" value="1"/>
</dbReference>
<dbReference type="PROSITE" id="PS50234">
    <property type="entry name" value="VWFA"/>
    <property type="match status" value="1"/>
</dbReference>
<accession>A0ABZ2L1V6</accession>
<dbReference type="Pfam" id="PF00092">
    <property type="entry name" value="VWA"/>
    <property type="match status" value="1"/>
</dbReference>
<evidence type="ECO:0000256" key="1">
    <source>
        <dbReference type="SAM" id="MobiDB-lite"/>
    </source>
</evidence>
<dbReference type="InterPro" id="IPR002035">
    <property type="entry name" value="VWF_A"/>
</dbReference>
<protein>
    <submittedName>
        <fullName evidence="3">VWA domain-containing protein</fullName>
    </submittedName>
</protein>
<dbReference type="SMART" id="SM00327">
    <property type="entry name" value="VWA"/>
    <property type="match status" value="1"/>
</dbReference>
<organism evidence="3 4">
    <name type="scientific">Pendulispora rubella</name>
    <dbReference type="NCBI Taxonomy" id="2741070"/>
    <lineage>
        <taxon>Bacteria</taxon>
        <taxon>Pseudomonadati</taxon>
        <taxon>Myxococcota</taxon>
        <taxon>Myxococcia</taxon>
        <taxon>Myxococcales</taxon>
        <taxon>Sorangiineae</taxon>
        <taxon>Pendulisporaceae</taxon>
        <taxon>Pendulispora</taxon>
    </lineage>
</organism>
<evidence type="ECO:0000259" key="2">
    <source>
        <dbReference type="PROSITE" id="PS50234"/>
    </source>
</evidence>
<feature type="region of interest" description="Disordered" evidence="1">
    <location>
        <begin position="404"/>
        <end position="425"/>
    </location>
</feature>
<dbReference type="PANTHER" id="PTHR10579:SF43">
    <property type="entry name" value="ZINC FINGER (C3HC4-TYPE RING FINGER) FAMILY PROTEIN"/>
    <property type="match status" value="1"/>
</dbReference>
<sequence length="639" mass="68737">MNIGLDRRVVPSRGDVRYLAVSLEAPEAPSRNERRAVNLALVLDRSGSMEGKKLERVQEAARHVLRVLRPSDRVSTVAYHDEVKVLTASQPATAEARARAEAALDTLEADGSTNLSGGWLTGCEQVALGLEPAHVGRCLLLTDGLANRGITSPDELVHHASALRERRVTTSTFGVGRDFDEVLLRRLAEAGGGNFYFIEEAGQIPQFVQAEVDETLEITARDVSVQVQAPRGVRVVSLNDFPAHPADGGFRFELGSLVSQQLLELVFELHLPPGDEDIALAVSLRDRDGVMATAPVTLAIQRAGDAACETAPRDQGVLRLAARLRVARASQAALEQNRAGRMTDARQGLLAEAKALELGSPGDDEVRALAEQLRQKAAQFGEHMDAFSRKQFYYESHRSLKGRALSGKAMRKGDSPAPAATPPPGRAMIPTGGLLLLVPTSHAVAPVVERAARGLLSVASTLGGIALSTRLQQGALPEAPGPHALLTKSDERSLVAGAQSLAASVRLVVTERGFEDHWFSHWHAAEGVAIVSLHGWAETAAVAPEAFIAYEALLFGLYARSAQYDHLALLHRETRGCIFDFCQLRAEIEVKLQTADLCTACCAKLAQAHIDPAQLHPFCEVIRSMSRRARAMPSSPASI</sequence>
<gene>
    <name evidence="3" type="ORF">LVJ94_49480</name>
</gene>
<name>A0ABZ2L1V6_9BACT</name>
<evidence type="ECO:0000313" key="3">
    <source>
        <dbReference type="EMBL" id="WXB04912.1"/>
    </source>
</evidence>
<reference evidence="3" key="1">
    <citation type="submission" date="2021-12" db="EMBL/GenBank/DDBJ databases">
        <title>Discovery of the Pendulisporaceae a myxobacterial family with distinct sporulation behavior and unique specialized metabolism.</title>
        <authorList>
            <person name="Garcia R."/>
            <person name="Popoff A."/>
            <person name="Bader C.D."/>
            <person name="Loehr J."/>
            <person name="Walesch S."/>
            <person name="Walt C."/>
            <person name="Boldt J."/>
            <person name="Bunk B."/>
            <person name="Haeckl F.J.F.P.J."/>
            <person name="Gunesch A.P."/>
            <person name="Birkelbach J."/>
            <person name="Nuebel U."/>
            <person name="Pietschmann T."/>
            <person name="Bach T."/>
            <person name="Mueller R."/>
        </authorList>
    </citation>
    <scope>NUCLEOTIDE SEQUENCE</scope>
    <source>
        <strain evidence="3">MSr11367</strain>
    </source>
</reference>
<dbReference type="EMBL" id="CP089983">
    <property type="protein sequence ID" value="WXB04912.1"/>
    <property type="molecule type" value="Genomic_DNA"/>
</dbReference>
<feature type="domain" description="VWFA" evidence="2">
    <location>
        <begin position="38"/>
        <end position="212"/>
    </location>
</feature>
<dbReference type="Proteomes" id="UP001374803">
    <property type="component" value="Chromosome"/>
</dbReference>
<evidence type="ECO:0000313" key="4">
    <source>
        <dbReference type="Proteomes" id="UP001374803"/>
    </source>
</evidence>
<keyword evidence="4" id="KW-1185">Reference proteome</keyword>
<dbReference type="InterPro" id="IPR036465">
    <property type="entry name" value="vWFA_dom_sf"/>
</dbReference>
<dbReference type="InterPro" id="IPR051266">
    <property type="entry name" value="CLCR"/>
</dbReference>